<dbReference type="InterPro" id="IPR036864">
    <property type="entry name" value="Zn2-C6_fun-type_DNA-bd_sf"/>
</dbReference>
<gene>
    <name evidence="8" type="ORF">S40285_08833</name>
</gene>
<protein>
    <recommendedName>
        <fullName evidence="7">Zn(2)-C6 fungal-type domain-containing protein</fullName>
    </recommendedName>
</protein>
<dbReference type="Pfam" id="PF11951">
    <property type="entry name" value="Fungal_trans_2"/>
    <property type="match status" value="1"/>
</dbReference>
<dbReference type="HOGENOM" id="CLU_011409_5_1_1"/>
<dbReference type="SUPFAM" id="SSF57701">
    <property type="entry name" value="Zn2/Cys6 DNA-binding domain"/>
    <property type="match status" value="1"/>
</dbReference>
<dbReference type="InParanoid" id="A0A084QW15"/>
<sequence>MSSTTAPHPKSRTMASRPRVKTGCGICRNHRKRRIKCDEARPACGRCLRSGWKCDGYPGPNTAAPGSQSFLRISAYSIPFRIPGSKKDRQVLHYFCVQGADDISGFMSSPFWSTMVLQISHQEPAVRQILIALSSLHLDYISSTASGPQVATTTTIRQYGKGLKMLRNRLEASSPESILIALVASILFYCFESIMGNRTSALQQLRKGMSLIPVTKCTNQVGLADTEEVLDLFARLDVQSILFDDGHPPTLNLTTPEERLCGFIERPEVPFATIKVAQKVLVKLQNWLSHFLIKNVPYKFTSIERIESEVRREKNKLDEQFLRWYQKLEGLMSDGPPTSSGSNCETSVLLIQYHIWHMVLAANFPNDHKVFGACPNLRAGEVVTMAEEVLQMTRNRNKAATTAQNPRRNFSSEIGFVAPLAILVIKCADASVVERGMRVLAHSQRQEGLYDGVALTSIAQYLEQIKASKLQNCGDVVDVPRSLEYWTMQMDNGEPACMTADDKLIPPTILRSW</sequence>
<dbReference type="Gene3D" id="4.10.240.10">
    <property type="entry name" value="Zn(2)-C6 fungal-type DNA-binding domain"/>
    <property type="match status" value="1"/>
</dbReference>
<name>A0A084QW15_STAC4</name>
<dbReference type="OrthoDB" id="2593732at2759"/>
<dbReference type="GO" id="GO:0000981">
    <property type="term" value="F:DNA-binding transcription factor activity, RNA polymerase II-specific"/>
    <property type="evidence" value="ECO:0007669"/>
    <property type="project" value="InterPro"/>
</dbReference>
<keyword evidence="1" id="KW-0479">Metal-binding</keyword>
<dbReference type="Proteomes" id="UP000028524">
    <property type="component" value="Unassembled WGS sequence"/>
</dbReference>
<evidence type="ECO:0000313" key="8">
    <source>
        <dbReference type="EMBL" id="KFA68150.1"/>
    </source>
</evidence>
<evidence type="ECO:0000256" key="6">
    <source>
        <dbReference type="ARBA" id="ARBA00023242"/>
    </source>
</evidence>
<keyword evidence="3" id="KW-0805">Transcription regulation</keyword>
<evidence type="ECO:0000256" key="5">
    <source>
        <dbReference type="ARBA" id="ARBA00023163"/>
    </source>
</evidence>
<evidence type="ECO:0000256" key="2">
    <source>
        <dbReference type="ARBA" id="ARBA00022833"/>
    </source>
</evidence>
<dbReference type="EMBL" id="KL659986">
    <property type="protein sequence ID" value="KFA68150.1"/>
    <property type="molecule type" value="Genomic_DNA"/>
</dbReference>
<dbReference type="PANTHER" id="PTHR36206:SF4">
    <property type="entry name" value="HYPOTHETICAL CONSERVED PROTEIN (EUROFUNG)-RELATED"/>
    <property type="match status" value="1"/>
</dbReference>
<keyword evidence="2" id="KW-0862">Zinc</keyword>
<dbReference type="PANTHER" id="PTHR36206">
    <property type="entry name" value="ASPERCRYPTIN BIOSYNTHESIS CLUSTER-SPECIFIC TRANSCRIPTION REGULATOR ATNN-RELATED"/>
    <property type="match status" value="1"/>
</dbReference>
<dbReference type="PROSITE" id="PS50048">
    <property type="entry name" value="ZN2_CY6_FUNGAL_2"/>
    <property type="match status" value="1"/>
</dbReference>
<dbReference type="AlphaFoldDB" id="A0A084QW15"/>
<keyword evidence="5" id="KW-0804">Transcription</keyword>
<dbReference type="STRING" id="1283841.A0A084QW15"/>
<proteinExistence type="predicted"/>
<dbReference type="SMART" id="SM00066">
    <property type="entry name" value="GAL4"/>
    <property type="match status" value="1"/>
</dbReference>
<evidence type="ECO:0000256" key="1">
    <source>
        <dbReference type="ARBA" id="ARBA00022723"/>
    </source>
</evidence>
<accession>A0A084QW15</accession>
<feature type="domain" description="Zn(2)-C6 fungal-type" evidence="7">
    <location>
        <begin position="26"/>
        <end position="54"/>
    </location>
</feature>
<dbReference type="InterPro" id="IPR052360">
    <property type="entry name" value="Transcr_Regulatory_Proteins"/>
</dbReference>
<dbReference type="InterPro" id="IPR021858">
    <property type="entry name" value="Fun_TF"/>
</dbReference>
<dbReference type="Pfam" id="PF00172">
    <property type="entry name" value="Zn_clus"/>
    <property type="match status" value="1"/>
</dbReference>
<reference evidence="8 9" key="1">
    <citation type="journal article" date="2014" name="BMC Genomics">
        <title>Comparative genome sequencing reveals chemotype-specific gene clusters in the toxigenic black mold Stachybotrys.</title>
        <authorList>
            <person name="Semeiks J."/>
            <person name="Borek D."/>
            <person name="Otwinowski Z."/>
            <person name="Grishin N.V."/>
        </authorList>
    </citation>
    <scope>NUCLEOTIDE SEQUENCE [LARGE SCALE GENOMIC DNA]</scope>
    <source>
        <strain evidence="8 9">IBT 40285</strain>
    </source>
</reference>
<organism evidence="8 9">
    <name type="scientific">Stachybotrys chlorohalonatus (strain IBT 40285)</name>
    <dbReference type="NCBI Taxonomy" id="1283841"/>
    <lineage>
        <taxon>Eukaryota</taxon>
        <taxon>Fungi</taxon>
        <taxon>Dikarya</taxon>
        <taxon>Ascomycota</taxon>
        <taxon>Pezizomycotina</taxon>
        <taxon>Sordariomycetes</taxon>
        <taxon>Hypocreomycetidae</taxon>
        <taxon>Hypocreales</taxon>
        <taxon>Stachybotryaceae</taxon>
        <taxon>Stachybotrys</taxon>
    </lineage>
</organism>
<keyword evidence="6" id="KW-0539">Nucleus</keyword>
<evidence type="ECO:0000256" key="3">
    <source>
        <dbReference type="ARBA" id="ARBA00023015"/>
    </source>
</evidence>
<dbReference type="GO" id="GO:0003677">
    <property type="term" value="F:DNA binding"/>
    <property type="evidence" value="ECO:0007669"/>
    <property type="project" value="UniProtKB-KW"/>
</dbReference>
<evidence type="ECO:0000313" key="9">
    <source>
        <dbReference type="Proteomes" id="UP000028524"/>
    </source>
</evidence>
<dbReference type="InterPro" id="IPR001138">
    <property type="entry name" value="Zn2Cys6_DnaBD"/>
</dbReference>
<keyword evidence="9" id="KW-1185">Reference proteome</keyword>
<dbReference type="OMA" id="HFYCVEA"/>
<evidence type="ECO:0000256" key="4">
    <source>
        <dbReference type="ARBA" id="ARBA00023125"/>
    </source>
</evidence>
<evidence type="ECO:0000259" key="7">
    <source>
        <dbReference type="PROSITE" id="PS50048"/>
    </source>
</evidence>
<dbReference type="GO" id="GO:0008270">
    <property type="term" value="F:zinc ion binding"/>
    <property type="evidence" value="ECO:0007669"/>
    <property type="project" value="InterPro"/>
</dbReference>
<dbReference type="CDD" id="cd00067">
    <property type="entry name" value="GAL4"/>
    <property type="match status" value="1"/>
</dbReference>
<keyword evidence="4" id="KW-0238">DNA-binding</keyword>